<evidence type="ECO:0008006" key="4">
    <source>
        <dbReference type="Google" id="ProtNLM"/>
    </source>
</evidence>
<proteinExistence type="predicted"/>
<protein>
    <recommendedName>
        <fullName evidence="4">G protein-coupled receptor</fullName>
    </recommendedName>
</protein>
<keyword evidence="3" id="KW-1185">Reference proteome</keyword>
<feature type="compositionally biased region" description="Basic and acidic residues" evidence="1">
    <location>
        <begin position="66"/>
        <end position="79"/>
    </location>
</feature>
<dbReference type="AlphaFoldDB" id="A0AAV5SJT8"/>
<organism evidence="2 3">
    <name type="scientific">Pristionchus entomophagus</name>
    <dbReference type="NCBI Taxonomy" id="358040"/>
    <lineage>
        <taxon>Eukaryota</taxon>
        <taxon>Metazoa</taxon>
        <taxon>Ecdysozoa</taxon>
        <taxon>Nematoda</taxon>
        <taxon>Chromadorea</taxon>
        <taxon>Rhabditida</taxon>
        <taxon>Rhabditina</taxon>
        <taxon>Diplogasteromorpha</taxon>
        <taxon>Diplogasteroidea</taxon>
        <taxon>Neodiplogasteridae</taxon>
        <taxon>Pristionchus</taxon>
    </lineage>
</organism>
<dbReference type="Proteomes" id="UP001432027">
    <property type="component" value="Unassembled WGS sequence"/>
</dbReference>
<dbReference type="EMBL" id="BTSX01000002">
    <property type="protein sequence ID" value="GMS83179.1"/>
    <property type="molecule type" value="Genomic_DNA"/>
</dbReference>
<feature type="region of interest" description="Disordered" evidence="1">
    <location>
        <begin position="66"/>
        <end position="88"/>
    </location>
</feature>
<gene>
    <name evidence="2" type="ORF">PENTCL1PPCAC_5354</name>
</gene>
<accession>A0AAV5SJT8</accession>
<evidence type="ECO:0000313" key="2">
    <source>
        <dbReference type="EMBL" id="GMS83179.1"/>
    </source>
</evidence>
<reference evidence="2" key="1">
    <citation type="submission" date="2023-10" db="EMBL/GenBank/DDBJ databases">
        <title>Genome assembly of Pristionchus species.</title>
        <authorList>
            <person name="Yoshida K."/>
            <person name="Sommer R.J."/>
        </authorList>
    </citation>
    <scope>NUCLEOTIDE SEQUENCE</scope>
    <source>
        <strain evidence="2">RS0144</strain>
    </source>
</reference>
<name>A0AAV5SJT8_9BILA</name>
<feature type="non-terminal residue" evidence="2">
    <location>
        <position position="1"/>
    </location>
</feature>
<comment type="caution">
    <text evidence="2">The sequence shown here is derived from an EMBL/GenBank/DDBJ whole genome shotgun (WGS) entry which is preliminary data.</text>
</comment>
<evidence type="ECO:0000256" key="1">
    <source>
        <dbReference type="SAM" id="MobiDB-lite"/>
    </source>
</evidence>
<evidence type="ECO:0000313" key="3">
    <source>
        <dbReference type="Proteomes" id="UP001432027"/>
    </source>
</evidence>
<sequence>LIDACIHAVVTESKRKALLQPLWLVRLFQPLLQIQLKLRQVGLVCFIGRSIVVVRLFLVIVHYRHGNGDNRSHEQQDDQKAEDDDPRSAATRFHLLQSVTLLRRKIRCFRILTSSPVSTRLHSEVA</sequence>